<dbReference type="InterPro" id="IPR050398">
    <property type="entry name" value="HssS/ArlS-like"/>
</dbReference>
<reference evidence="14" key="1">
    <citation type="submission" date="2020-12" db="EMBL/GenBank/DDBJ databases">
        <title>Desulfobium dissulfuricans gen. nov., sp. nov., a novel mesophilic, sulfate-reducing bacterium isolated from a deep-sea hydrothermal vent.</title>
        <authorList>
            <person name="Hashimoto Y."/>
            <person name="Tame A."/>
            <person name="Sawayama S."/>
            <person name="Miyazaki J."/>
            <person name="Takai K."/>
            <person name="Nakagawa S."/>
        </authorList>
    </citation>
    <scope>NUCLEOTIDE SEQUENCE</scope>
    <source>
        <strain evidence="14">GF1</strain>
    </source>
</reference>
<sequence>MSIRTRFIILIGILSLIATVGIAVASYRFSVSNAVEEAKAKGHLVFDALQASRLYFKDHQRPRIMEMMDRNQFIPELISGFTLTRGVWNEFQKRNQDYQFKQATIDPLHSDNKADKYDLQIIEIFQQDPKKKLAEGTITKEGSQFYYFAQPIRISRGCLRCHGDPADAPKEQIERYGTEHGYNWEAGSIASAYVVYVPLAKALTKARQSAINLVLIGSSGVLLLMLIIWFFFSRYVVKPVTMLEKRATEISLGKNLSEPIVTPSRDEIGTLARAVDRLRISVDKMLKRFK</sequence>
<feature type="domain" description="HAMP" evidence="13">
    <location>
        <begin position="234"/>
        <end position="287"/>
    </location>
</feature>
<evidence type="ECO:0000313" key="15">
    <source>
        <dbReference type="Proteomes" id="UP001063350"/>
    </source>
</evidence>
<dbReference type="Pfam" id="PF00672">
    <property type="entry name" value="HAMP"/>
    <property type="match status" value="1"/>
</dbReference>
<evidence type="ECO:0000256" key="3">
    <source>
        <dbReference type="ARBA" id="ARBA00012438"/>
    </source>
</evidence>
<dbReference type="InterPro" id="IPR021796">
    <property type="entry name" value="Tll0287-like_dom"/>
</dbReference>
<evidence type="ECO:0000256" key="12">
    <source>
        <dbReference type="SAM" id="Phobius"/>
    </source>
</evidence>
<feature type="transmembrane region" description="Helical" evidence="12">
    <location>
        <begin position="7"/>
        <end position="27"/>
    </location>
</feature>
<accession>A0A915XHA9</accession>
<dbReference type="RefSeq" id="WP_267928371.1">
    <property type="nucleotide sequence ID" value="NZ_AP024233.1"/>
</dbReference>
<dbReference type="Pfam" id="PF11845">
    <property type="entry name" value="Tll0287-like"/>
    <property type="match status" value="1"/>
</dbReference>
<evidence type="ECO:0000313" key="14">
    <source>
        <dbReference type="EMBL" id="BCO08464.1"/>
    </source>
</evidence>
<dbReference type="PANTHER" id="PTHR45528:SF1">
    <property type="entry name" value="SENSOR HISTIDINE KINASE CPXA"/>
    <property type="match status" value="1"/>
</dbReference>
<keyword evidence="7" id="KW-0547">Nucleotide-binding</keyword>
<keyword evidence="12" id="KW-1133">Transmembrane helix</keyword>
<dbReference type="PANTHER" id="PTHR45528">
    <property type="entry name" value="SENSOR HISTIDINE KINASE CPXA"/>
    <property type="match status" value="1"/>
</dbReference>
<evidence type="ECO:0000256" key="9">
    <source>
        <dbReference type="ARBA" id="ARBA00022840"/>
    </source>
</evidence>
<comment type="subcellular location">
    <subcellularLocation>
        <location evidence="2">Cell membrane</location>
        <topology evidence="2">Multi-pass membrane protein</topology>
    </subcellularLocation>
</comment>
<dbReference type="Gene3D" id="6.10.340.10">
    <property type="match status" value="1"/>
</dbReference>
<evidence type="ECO:0000256" key="8">
    <source>
        <dbReference type="ARBA" id="ARBA00022777"/>
    </source>
</evidence>
<keyword evidence="5" id="KW-0597">Phosphoprotein</keyword>
<feature type="transmembrane region" description="Helical" evidence="12">
    <location>
        <begin position="210"/>
        <end position="232"/>
    </location>
</feature>
<organism evidence="14 15">
    <name type="scientific">Desulfolithobacter dissulfuricans</name>
    <dbReference type="NCBI Taxonomy" id="2795293"/>
    <lineage>
        <taxon>Bacteria</taxon>
        <taxon>Pseudomonadati</taxon>
        <taxon>Thermodesulfobacteriota</taxon>
        <taxon>Desulfobulbia</taxon>
        <taxon>Desulfobulbales</taxon>
        <taxon>Desulfobulbaceae</taxon>
        <taxon>Desulfolithobacter</taxon>
    </lineage>
</organism>
<evidence type="ECO:0000256" key="6">
    <source>
        <dbReference type="ARBA" id="ARBA00022679"/>
    </source>
</evidence>
<evidence type="ECO:0000256" key="5">
    <source>
        <dbReference type="ARBA" id="ARBA00022553"/>
    </source>
</evidence>
<dbReference type="GO" id="GO:0005886">
    <property type="term" value="C:plasma membrane"/>
    <property type="evidence" value="ECO:0007669"/>
    <property type="project" value="UniProtKB-SubCell"/>
</dbReference>
<dbReference type="GO" id="GO:0000160">
    <property type="term" value="P:phosphorelay signal transduction system"/>
    <property type="evidence" value="ECO:0007669"/>
    <property type="project" value="UniProtKB-KW"/>
</dbReference>
<evidence type="ECO:0000256" key="2">
    <source>
        <dbReference type="ARBA" id="ARBA00004651"/>
    </source>
</evidence>
<keyword evidence="8" id="KW-0418">Kinase</keyword>
<dbReference type="EC" id="2.7.13.3" evidence="3"/>
<dbReference type="SMART" id="SM00304">
    <property type="entry name" value="HAMP"/>
    <property type="match status" value="1"/>
</dbReference>
<proteinExistence type="predicted"/>
<evidence type="ECO:0000256" key="1">
    <source>
        <dbReference type="ARBA" id="ARBA00000085"/>
    </source>
</evidence>
<dbReference type="EMBL" id="AP024233">
    <property type="protein sequence ID" value="BCO08464.1"/>
    <property type="molecule type" value="Genomic_DNA"/>
</dbReference>
<dbReference type="GO" id="GO:0004673">
    <property type="term" value="F:protein histidine kinase activity"/>
    <property type="evidence" value="ECO:0007669"/>
    <property type="project" value="UniProtKB-EC"/>
</dbReference>
<dbReference type="InterPro" id="IPR003660">
    <property type="entry name" value="HAMP_dom"/>
</dbReference>
<dbReference type="PROSITE" id="PS50885">
    <property type="entry name" value="HAMP"/>
    <property type="match status" value="1"/>
</dbReference>
<keyword evidence="12" id="KW-0812">Transmembrane</keyword>
<comment type="catalytic activity">
    <reaction evidence="1">
        <text>ATP + protein L-histidine = ADP + protein N-phospho-L-histidine.</text>
        <dbReference type="EC" id="2.7.13.3"/>
    </reaction>
</comment>
<evidence type="ECO:0000256" key="4">
    <source>
        <dbReference type="ARBA" id="ARBA00022475"/>
    </source>
</evidence>
<evidence type="ECO:0000256" key="10">
    <source>
        <dbReference type="ARBA" id="ARBA00023012"/>
    </source>
</evidence>
<keyword evidence="6" id="KW-0808">Transferase</keyword>
<evidence type="ECO:0000256" key="7">
    <source>
        <dbReference type="ARBA" id="ARBA00022741"/>
    </source>
</evidence>
<gene>
    <name evidence="14" type="ORF">GF1_08400</name>
</gene>
<keyword evidence="9" id="KW-0067">ATP-binding</keyword>
<keyword evidence="4" id="KW-1003">Cell membrane</keyword>
<dbReference type="GO" id="GO:0005524">
    <property type="term" value="F:ATP binding"/>
    <property type="evidence" value="ECO:0007669"/>
    <property type="project" value="UniProtKB-KW"/>
</dbReference>
<evidence type="ECO:0000259" key="13">
    <source>
        <dbReference type="PROSITE" id="PS50885"/>
    </source>
</evidence>
<protein>
    <recommendedName>
        <fullName evidence="3">histidine kinase</fullName>
        <ecNumber evidence="3">2.7.13.3</ecNumber>
    </recommendedName>
</protein>
<keyword evidence="10" id="KW-0902">Two-component regulatory system</keyword>
<dbReference type="AlphaFoldDB" id="A0A915XHA9"/>
<dbReference type="SUPFAM" id="SSF158472">
    <property type="entry name" value="HAMP domain-like"/>
    <property type="match status" value="1"/>
</dbReference>
<dbReference type="Proteomes" id="UP001063350">
    <property type="component" value="Chromosome"/>
</dbReference>
<dbReference type="CDD" id="cd06225">
    <property type="entry name" value="HAMP"/>
    <property type="match status" value="1"/>
</dbReference>
<name>A0A915XHA9_9BACT</name>
<evidence type="ECO:0000256" key="11">
    <source>
        <dbReference type="ARBA" id="ARBA00023136"/>
    </source>
</evidence>
<keyword evidence="11 12" id="KW-0472">Membrane</keyword>
<keyword evidence="15" id="KW-1185">Reference proteome</keyword>
<dbReference type="KEGG" id="ddu:GF1_08400"/>